<dbReference type="InterPro" id="IPR050832">
    <property type="entry name" value="Bact_Acetyltransf"/>
</dbReference>
<sequence>MRIVAESPDHPEVRALLAEHLEEMLRTSPAESVHALDLDRLKQPDVTFWTAREPGSLLGCGALKQLSATSGEIKSMRTAGGARRRGVAGAILGEIVREAGTRGYRSLFLETGSQDFFAPARRLYRAHGFTEAEPFADYSADPHSVFMALRLDSNGPVSPASTTHGRTSRNPPAGH</sequence>
<evidence type="ECO:0000256" key="3">
    <source>
        <dbReference type="SAM" id="MobiDB-lite"/>
    </source>
</evidence>
<dbReference type="Pfam" id="PF00583">
    <property type="entry name" value="Acetyltransf_1"/>
    <property type="match status" value="1"/>
</dbReference>
<evidence type="ECO:0000313" key="5">
    <source>
        <dbReference type="EMBL" id="MDR6271035.1"/>
    </source>
</evidence>
<dbReference type="CDD" id="cd04301">
    <property type="entry name" value="NAT_SF"/>
    <property type="match status" value="1"/>
</dbReference>
<dbReference type="InterPro" id="IPR000182">
    <property type="entry name" value="GNAT_dom"/>
</dbReference>
<dbReference type="EMBL" id="JAVDQF010000001">
    <property type="protein sequence ID" value="MDR6271035.1"/>
    <property type="molecule type" value="Genomic_DNA"/>
</dbReference>
<organism evidence="5 6">
    <name type="scientific">Arthrobacter russicus</name>
    <dbReference type="NCBI Taxonomy" id="172040"/>
    <lineage>
        <taxon>Bacteria</taxon>
        <taxon>Bacillati</taxon>
        <taxon>Actinomycetota</taxon>
        <taxon>Actinomycetes</taxon>
        <taxon>Micrococcales</taxon>
        <taxon>Micrococcaceae</taxon>
        <taxon>Arthrobacter</taxon>
    </lineage>
</organism>
<evidence type="ECO:0000313" key="6">
    <source>
        <dbReference type="Proteomes" id="UP001185069"/>
    </source>
</evidence>
<dbReference type="SUPFAM" id="SSF55729">
    <property type="entry name" value="Acyl-CoA N-acyltransferases (Nat)"/>
    <property type="match status" value="1"/>
</dbReference>
<name>A0ABU1JF81_9MICC</name>
<dbReference type="EC" id="2.3.1.-" evidence="5"/>
<dbReference type="Gene3D" id="3.40.630.30">
    <property type="match status" value="1"/>
</dbReference>
<dbReference type="PANTHER" id="PTHR43877">
    <property type="entry name" value="AMINOALKYLPHOSPHONATE N-ACETYLTRANSFERASE-RELATED-RELATED"/>
    <property type="match status" value="1"/>
</dbReference>
<feature type="domain" description="N-acetyltransferase" evidence="4">
    <location>
        <begin position="11"/>
        <end position="152"/>
    </location>
</feature>
<protein>
    <submittedName>
        <fullName evidence="5">Acetyltransferase</fullName>
        <ecNumber evidence="5">2.3.1.-</ecNumber>
    </submittedName>
</protein>
<dbReference type="Proteomes" id="UP001185069">
    <property type="component" value="Unassembled WGS sequence"/>
</dbReference>
<dbReference type="RefSeq" id="WP_309800564.1">
    <property type="nucleotide sequence ID" value="NZ_BAAAHY010000006.1"/>
</dbReference>
<evidence type="ECO:0000256" key="1">
    <source>
        <dbReference type="ARBA" id="ARBA00022679"/>
    </source>
</evidence>
<keyword evidence="6" id="KW-1185">Reference proteome</keyword>
<reference evidence="5 6" key="1">
    <citation type="submission" date="2023-07" db="EMBL/GenBank/DDBJ databases">
        <title>Sequencing the genomes of 1000 actinobacteria strains.</title>
        <authorList>
            <person name="Klenk H.-P."/>
        </authorList>
    </citation>
    <scope>NUCLEOTIDE SEQUENCE [LARGE SCALE GENOMIC DNA]</scope>
    <source>
        <strain evidence="5 6">DSM 14555</strain>
    </source>
</reference>
<proteinExistence type="predicted"/>
<dbReference type="InterPro" id="IPR016181">
    <property type="entry name" value="Acyl_CoA_acyltransferase"/>
</dbReference>
<dbReference type="PROSITE" id="PS51186">
    <property type="entry name" value="GNAT"/>
    <property type="match status" value="1"/>
</dbReference>
<accession>A0ABU1JF81</accession>
<dbReference type="GO" id="GO:0016746">
    <property type="term" value="F:acyltransferase activity"/>
    <property type="evidence" value="ECO:0007669"/>
    <property type="project" value="UniProtKB-KW"/>
</dbReference>
<keyword evidence="2 5" id="KW-0012">Acyltransferase</keyword>
<feature type="region of interest" description="Disordered" evidence="3">
    <location>
        <begin position="155"/>
        <end position="175"/>
    </location>
</feature>
<gene>
    <name evidence="5" type="ORF">JOE69_003273</name>
</gene>
<evidence type="ECO:0000259" key="4">
    <source>
        <dbReference type="PROSITE" id="PS51186"/>
    </source>
</evidence>
<comment type="caution">
    <text evidence="5">The sequence shown here is derived from an EMBL/GenBank/DDBJ whole genome shotgun (WGS) entry which is preliminary data.</text>
</comment>
<evidence type="ECO:0000256" key="2">
    <source>
        <dbReference type="ARBA" id="ARBA00023315"/>
    </source>
</evidence>
<dbReference type="PANTHER" id="PTHR43877:SF5">
    <property type="entry name" value="BLL8307 PROTEIN"/>
    <property type="match status" value="1"/>
</dbReference>
<keyword evidence="1 5" id="KW-0808">Transferase</keyword>